<dbReference type="GO" id="GO:0006281">
    <property type="term" value="P:DNA repair"/>
    <property type="evidence" value="ECO:0007669"/>
    <property type="project" value="EnsemblFungi"/>
</dbReference>
<feature type="domain" description="Nudix hydrolase" evidence="7">
    <location>
        <begin position="28"/>
        <end position="198"/>
    </location>
</feature>
<evidence type="ECO:0000256" key="5">
    <source>
        <dbReference type="ARBA" id="ARBA00022842"/>
    </source>
</evidence>
<gene>
    <name evidence="8" type="ORF">LADA_0G05644G</name>
</gene>
<keyword evidence="3" id="KW-0479">Metal-binding</keyword>
<keyword evidence="5" id="KW-0460">Magnesium</keyword>
<evidence type="ECO:0000256" key="3">
    <source>
        <dbReference type="ARBA" id="ARBA00022723"/>
    </source>
</evidence>
<evidence type="ECO:0000256" key="1">
    <source>
        <dbReference type="ARBA" id="ARBA00001936"/>
    </source>
</evidence>
<dbReference type="STRING" id="1266660.A0A1G4JSV7"/>
<dbReference type="CDD" id="cd03426">
    <property type="entry name" value="NUDIX_CoAse_Nudt7"/>
    <property type="match status" value="1"/>
</dbReference>
<dbReference type="InterPro" id="IPR015797">
    <property type="entry name" value="NUDIX_hydrolase-like_dom_sf"/>
</dbReference>
<protein>
    <submittedName>
        <fullName evidence="8">LADA_0G05644g1_1</fullName>
    </submittedName>
</protein>
<reference evidence="9" key="1">
    <citation type="submission" date="2016-03" db="EMBL/GenBank/DDBJ databases">
        <authorList>
            <person name="Devillers H."/>
        </authorList>
    </citation>
    <scope>NUCLEOTIDE SEQUENCE [LARGE SCALE GENOMIC DNA]</scope>
</reference>
<keyword evidence="9" id="KW-1185">Reference proteome</keyword>
<dbReference type="Gene3D" id="3.90.79.10">
    <property type="entry name" value="Nucleoside Triphosphate Pyrophosphohydrolase"/>
    <property type="match status" value="1"/>
</dbReference>
<organism evidence="8 9">
    <name type="scientific">Lachancea dasiensis</name>
    <dbReference type="NCBI Taxonomy" id="1072105"/>
    <lineage>
        <taxon>Eukaryota</taxon>
        <taxon>Fungi</taxon>
        <taxon>Dikarya</taxon>
        <taxon>Ascomycota</taxon>
        <taxon>Saccharomycotina</taxon>
        <taxon>Saccharomycetes</taxon>
        <taxon>Saccharomycetales</taxon>
        <taxon>Saccharomycetaceae</taxon>
        <taxon>Lachancea</taxon>
    </lineage>
</organism>
<evidence type="ECO:0000256" key="2">
    <source>
        <dbReference type="ARBA" id="ARBA00001946"/>
    </source>
</evidence>
<dbReference type="Proteomes" id="UP000190274">
    <property type="component" value="Chromosome G"/>
</dbReference>
<dbReference type="AlphaFoldDB" id="A0A1G4JSV7"/>
<keyword evidence="6" id="KW-0464">Manganese</keyword>
<dbReference type="PANTHER" id="PTHR12992">
    <property type="entry name" value="NUDIX HYDROLASE"/>
    <property type="match status" value="1"/>
</dbReference>
<dbReference type="InterPro" id="IPR000086">
    <property type="entry name" value="NUDIX_hydrolase_dom"/>
</dbReference>
<dbReference type="GO" id="GO:0010945">
    <property type="term" value="F:coenzyme A diphosphatase activity"/>
    <property type="evidence" value="ECO:0007669"/>
    <property type="project" value="EnsemblFungi"/>
</dbReference>
<sequence length="316" mass="36412">MEAARLIKNLKNYTVETHLPLFNTWPVNRRSAVLVLLFIGSNGELRVFLTKRARNLRSFSGHVSLPGGKADSPSETSEMVARRESEEEIGLPSDGNILLQDYGMKIENITHNIPHFLSRTFLSVKPIVSFLYNSKTPSERRYVDPLNGSKFFGKLNAGETTSLFSVPLCDLIAHQNQWNDYNPEYVNRKEYISKWGGLSWLIQHFYYPNENVKDAHWLNEIIDTSSGDEDFEGVLCKNVWGLTAKILQEVCRVANDTARTTIGHEELIYTLHKFGGQLQSRKRTHWESDMILNKRKVYYSDVIPKQHFKKLSKLEF</sequence>
<dbReference type="InterPro" id="IPR045121">
    <property type="entry name" value="CoAse"/>
</dbReference>
<evidence type="ECO:0000256" key="4">
    <source>
        <dbReference type="ARBA" id="ARBA00022801"/>
    </source>
</evidence>
<dbReference type="GO" id="GO:0005777">
    <property type="term" value="C:peroxisome"/>
    <property type="evidence" value="ECO:0007669"/>
    <property type="project" value="EnsemblFungi"/>
</dbReference>
<evidence type="ECO:0000313" key="8">
    <source>
        <dbReference type="EMBL" id="SCU93936.1"/>
    </source>
</evidence>
<dbReference type="PROSITE" id="PS51462">
    <property type="entry name" value="NUDIX"/>
    <property type="match status" value="1"/>
</dbReference>
<dbReference type="Pfam" id="PF00293">
    <property type="entry name" value="NUDIX"/>
    <property type="match status" value="1"/>
</dbReference>
<dbReference type="GO" id="GO:0008413">
    <property type="term" value="F:8-oxo-7,8-dihydroguanosine triphosphate pyrophosphatase activity"/>
    <property type="evidence" value="ECO:0007669"/>
    <property type="project" value="EnsemblFungi"/>
</dbReference>
<dbReference type="GO" id="GO:0015938">
    <property type="term" value="P:coenzyme A catabolic process"/>
    <property type="evidence" value="ECO:0007669"/>
    <property type="project" value="TreeGrafter"/>
</dbReference>
<evidence type="ECO:0000313" key="9">
    <source>
        <dbReference type="Proteomes" id="UP000190274"/>
    </source>
</evidence>
<dbReference type="OrthoDB" id="206213at2759"/>
<proteinExistence type="predicted"/>
<accession>A0A1G4JSV7</accession>
<comment type="cofactor">
    <cofactor evidence="2">
        <name>Mg(2+)</name>
        <dbReference type="ChEBI" id="CHEBI:18420"/>
    </cofactor>
</comment>
<name>A0A1G4JSV7_9SACH</name>
<evidence type="ECO:0000256" key="6">
    <source>
        <dbReference type="ARBA" id="ARBA00023211"/>
    </source>
</evidence>
<dbReference type="SUPFAM" id="SSF55811">
    <property type="entry name" value="Nudix"/>
    <property type="match status" value="1"/>
</dbReference>
<dbReference type="GO" id="GO:0046872">
    <property type="term" value="F:metal ion binding"/>
    <property type="evidence" value="ECO:0007669"/>
    <property type="project" value="UniProtKB-KW"/>
</dbReference>
<dbReference type="EMBL" id="LT598457">
    <property type="protein sequence ID" value="SCU93936.1"/>
    <property type="molecule type" value="Genomic_DNA"/>
</dbReference>
<comment type="cofactor">
    <cofactor evidence="1">
        <name>Mn(2+)</name>
        <dbReference type="ChEBI" id="CHEBI:29035"/>
    </cofactor>
</comment>
<dbReference type="PANTHER" id="PTHR12992:SF24">
    <property type="entry name" value="PEROXISOMAL COENZYME A DIPHOSPHATASE NUDT7"/>
    <property type="match status" value="1"/>
</dbReference>
<keyword evidence="4" id="KW-0378">Hydrolase</keyword>
<evidence type="ECO:0000259" key="7">
    <source>
        <dbReference type="PROSITE" id="PS51462"/>
    </source>
</evidence>